<evidence type="ECO:0000313" key="1">
    <source>
        <dbReference type="EMBL" id="RYO97432.1"/>
    </source>
</evidence>
<gene>
    <name evidence="1" type="ORF">DL764_007310</name>
</gene>
<evidence type="ECO:0000313" key="2">
    <source>
        <dbReference type="Proteomes" id="UP000293360"/>
    </source>
</evidence>
<sequence length="111" mass="12454">MSAPSTAQPRSPQPPTTTLERLAYRIHNTTGKERLPQICVGGFALELAWHTQVERRIFSTPLPAVRRAIVRAALFWPSLFVVMELALKWAENIVAKCEEEQTRRPKGSGMG</sequence>
<dbReference type="AlphaFoldDB" id="A0A4Q4T276"/>
<organism evidence="1 2">
    <name type="scientific">Monosporascus ibericus</name>
    <dbReference type="NCBI Taxonomy" id="155417"/>
    <lineage>
        <taxon>Eukaryota</taxon>
        <taxon>Fungi</taxon>
        <taxon>Dikarya</taxon>
        <taxon>Ascomycota</taxon>
        <taxon>Pezizomycotina</taxon>
        <taxon>Sordariomycetes</taxon>
        <taxon>Xylariomycetidae</taxon>
        <taxon>Xylariales</taxon>
        <taxon>Xylariales incertae sedis</taxon>
        <taxon>Monosporascus</taxon>
    </lineage>
</organism>
<dbReference type="OrthoDB" id="4715673at2759"/>
<reference evidence="1 2" key="1">
    <citation type="submission" date="2018-06" db="EMBL/GenBank/DDBJ databases">
        <title>Complete Genomes of Monosporascus.</title>
        <authorList>
            <person name="Robinson A.J."/>
            <person name="Natvig D.O."/>
        </authorList>
    </citation>
    <scope>NUCLEOTIDE SEQUENCE [LARGE SCALE GENOMIC DNA]</scope>
    <source>
        <strain evidence="1 2">CBS 110550</strain>
    </source>
</reference>
<comment type="caution">
    <text evidence="1">The sequence shown here is derived from an EMBL/GenBank/DDBJ whole genome shotgun (WGS) entry which is preliminary data.</text>
</comment>
<protein>
    <submittedName>
        <fullName evidence="1">Uncharacterized protein</fullName>
    </submittedName>
</protein>
<dbReference type="EMBL" id="QJNU01000491">
    <property type="protein sequence ID" value="RYO97432.1"/>
    <property type="molecule type" value="Genomic_DNA"/>
</dbReference>
<proteinExistence type="predicted"/>
<name>A0A4Q4T276_9PEZI</name>
<dbReference type="Proteomes" id="UP000293360">
    <property type="component" value="Unassembled WGS sequence"/>
</dbReference>
<keyword evidence="2" id="KW-1185">Reference proteome</keyword>
<accession>A0A4Q4T276</accession>